<feature type="compositionally biased region" description="Basic and acidic residues" evidence="1">
    <location>
        <begin position="428"/>
        <end position="443"/>
    </location>
</feature>
<feature type="region of interest" description="Disordered" evidence="1">
    <location>
        <begin position="1"/>
        <end position="23"/>
    </location>
</feature>
<dbReference type="InParanoid" id="B8LDS7"/>
<name>B8LDS7_THAPS</name>
<dbReference type="InterPro" id="IPR036910">
    <property type="entry name" value="HMG_box_dom_sf"/>
</dbReference>
<reference evidence="2 3" key="2">
    <citation type="journal article" date="2008" name="Nature">
        <title>The Phaeodactylum genome reveals the evolutionary history of diatom genomes.</title>
        <authorList>
            <person name="Bowler C."/>
            <person name="Allen A.E."/>
            <person name="Badger J.H."/>
            <person name="Grimwood J."/>
            <person name="Jabbari K."/>
            <person name="Kuo A."/>
            <person name="Maheswari U."/>
            <person name="Martens C."/>
            <person name="Maumus F."/>
            <person name="Otillar R.P."/>
            <person name="Rayko E."/>
            <person name="Salamov A."/>
            <person name="Vandepoele K."/>
            <person name="Beszteri B."/>
            <person name="Gruber A."/>
            <person name="Heijde M."/>
            <person name="Katinka M."/>
            <person name="Mock T."/>
            <person name="Valentin K."/>
            <person name="Verret F."/>
            <person name="Berges J.A."/>
            <person name="Brownlee C."/>
            <person name="Cadoret J.P."/>
            <person name="Chiovitti A."/>
            <person name="Choi C.J."/>
            <person name="Coesel S."/>
            <person name="De Martino A."/>
            <person name="Detter J.C."/>
            <person name="Durkin C."/>
            <person name="Falciatore A."/>
            <person name="Fournet J."/>
            <person name="Haruta M."/>
            <person name="Huysman M.J."/>
            <person name="Jenkins B.D."/>
            <person name="Jiroutova K."/>
            <person name="Jorgensen R.E."/>
            <person name="Joubert Y."/>
            <person name="Kaplan A."/>
            <person name="Kroger N."/>
            <person name="Kroth P.G."/>
            <person name="La Roche J."/>
            <person name="Lindquist E."/>
            <person name="Lommer M."/>
            <person name="Martin-Jezequel V."/>
            <person name="Lopez P.J."/>
            <person name="Lucas S."/>
            <person name="Mangogna M."/>
            <person name="McGinnis K."/>
            <person name="Medlin L.K."/>
            <person name="Montsant A."/>
            <person name="Oudot-Le Secq M.P."/>
            <person name="Napoli C."/>
            <person name="Obornik M."/>
            <person name="Parker M.S."/>
            <person name="Petit J.L."/>
            <person name="Porcel B.M."/>
            <person name="Poulsen N."/>
            <person name="Robison M."/>
            <person name="Rychlewski L."/>
            <person name="Rynearson T.A."/>
            <person name="Schmutz J."/>
            <person name="Shapiro H."/>
            <person name="Siaut M."/>
            <person name="Stanley M."/>
            <person name="Sussman M.R."/>
            <person name="Taylor A.R."/>
            <person name="Vardi A."/>
            <person name="von Dassow P."/>
            <person name="Vyverman W."/>
            <person name="Willis A."/>
            <person name="Wyrwicz L.S."/>
            <person name="Rokhsar D.S."/>
            <person name="Weissenbach J."/>
            <person name="Armbrust E.V."/>
            <person name="Green B.R."/>
            <person name="Van de Peer Y."/>
            <person name="Grigoriev I.V."/>
        </authorList>
    </citation>
    <scope>NUCLEOTIDE SEQUENCE [LARGE SCALE GENOMIC DNA]</scope>
    <source>
        <strain evidence="2 3">CCMP1335</strain>
    </source>
</reference>
<feature type="compositionally biased region" description="Basic and acidic residues" evidence="1">
    <location>
        <begin position="393"/>
        <end position="410"/>
    </location>
</feature>
<dbReference type="RefSeq" id="XP_002297165.1">
    <property type="nucleotide sequence ID" value="XM_002297129.1"/>
</dbReference>
<evidence type="ECO:0000313" key="2">
    <source>
        <dbReference type="EMBL" id="EED86490.1"/>
    </source>
</evidence>
<proteinExistence type="predicted"/>
<dbReference type="PaxDb" id="35128-Thaps25543"/>
<organism evidence="2 3">
    <name type="scientific">Thalassiosira pseudonana</name>
    <name type="common">Marine diatom</name>
    <name type="synonym">Cyclotella nana</name>
    <dbReference type="NCBI Taxonomy" id="35128"/>
    <lineage>
        <taxon>Eukaryota</taxon>
        <taxon>Sar</taxon>
        <taxon>Stramenopiles</taxon>
        <taxon>Ochrophyta</taxon>
        <taxon>Bacillariophyta</taxon>
        <taxon>Coscinodiscophyceae</taxon>
        <taxon>Thalassiosirophycidae</taxon>
        <taxon>Thalassiosirales</taxon>
        <taxon>Thalassiosiraceae</taxon>
        <taxon>Thalassiosira</taxon>
    </lineage>
</organism>
<evidence type="ECO:0000256" key="1">
    <source>
        <dbReference type="SAM" id="MobiDB-lite"/>
    </source>
</evidence>
<dbReference type="AlphaFoldDB" id="B8LDS7"/>
<keyword evidence="3" id="KW-1185">Reference proteome</keyword>
<accession>B8LDS7</accession>
<feature type="compositionally biased region" description="Basic residues" evidence="1">
    <location>
        <begin position="1"/>
        <end position="17"/>
    </location>
</feature>
<evidence type="ECO:0008006" key="4">
    <source>
        <dbReference type="Google" id="ProtNLM"/>
    </source>
</evidence>
<gene>
    <name evidence="2" type="ORF">THAPSDRAFT_25543</name>
</gene>
<evidence type="ECO:0000313" key="3">
    <source>
        <dbReference type="Proteomes" id="UP000001449"/>
    </source>
</evidence>
<protein>
    <recommendedName>
        <fullName evidence="4">HMG box domain-containing protein</fullName>
    </recommendedName>
</protein>
<dbReference type="EMBL" id="DS999421">
    <property type="protein sequence ID" value="EED86490.1"/>
    <property type="molecule type" value="Genomic_DNA"/>
</dbReference>
<dbReference type="Gene3D" id="1.10.30.10">
    <property type="entry name" value="High mobility group box domain"/>
    <property type="match status" value="1"/>
</dbReference>
<dbReference type="GeneID" id="7444397"/>
<dbReference type="KEGG" id="tps:THAPSDRAFT_25543"/>
<reference evidence="2 3" key="1">
    <citation type="journal article" date="2004" name="Science">
        <title>The genome of the diatom Thalassiosira pseudonana: ecology, evolution, and metabolism.</title>
        <authorList>
            <person name="Armbrust E.V."/>
            <person name="Berges J.A."/>
            <person name="Bowler C."/>
            <person name="Green B.R."/>
            <person name="Martinez D."/>
            <person name="Putnam N.H."/>
            <person name="Zhou S."/>
            <person name="Allen A.E."/>
            <person name="Apt K.E."/>
            <person name="Bechner M."/>
            <person name="Brzezinski M.A."/>
            <person name="Chaal B.K."/>
            <person name="Chiovitti A."/>
            <person name="Davis A.K."/>
            <person name="Demarest M.S."/>
            <person name="Detter J.C."/>
            <person name="Glavina T."/>
            <person name="Goodstein D."/>
            <person name="Hadi M.Z."/>
            <person name="Hellsten U."/>
            <person name="Hildebrand M."/>
            <person name="Jenkins B.D."/>
            <person name="Jurka J."/>
            <person name="Kapitonov V.V."/>
            <person name="Kroger N."/>
            <person name="Lau W.W."/>
            <person name="Lane T.W."/>
            <person name="Larimer F.W."/>
            <person name="Lippmeier J.C."/>
            <person name="Lucas S."/>
            <person name="Medina M."/>
            <person name="Montsant A."/>
            <person name="Obornik M."/>
            <person name="Parker M.S."/>
            <person name="Palenik B."/>
            <person name="Pazour G.J."/>
            <person name="Richardson P.M."/>
            <person name="Rynearson T.A."/>
            <person name="Saito M.A."/>
            <person name="Schwartz D.C."/>
            <person name="Thamatrakoln K."/>
            <person name="Valentin K."/>
            <person name="Vardi A."/>
            <person name="Wilkerson F.P."/>
            <person name="Rokhsar D.S."/>
        </authorList>
    </citation>
    <scope>NUCLEOTIDE SEQUENCE [LARGE SCALE GENOMIC DNA]</scope>
    <source>
        <strain evidence="2 3">CCMP1335</strain>
    </source>
</reference>
<sequence>MDQHQPKKQRGGRKAKAKKDEPKIPRPYTSWLIYFQLEREWILQKKLGVASSLDPEKAFVAADPRYNGPPLPSRYQDLTLPSDWWMPGKGDRRKRLHRKSHGLVSFHELSRMIGDSWTQVDTETRSFCDRLSEIGMNSYREAKKELKRQELFDDESTTAVTEANANANDNDRKHKKNGELAADREQPAVLPQAHGKPSNTNTVGVHVQGDAIRPSCANDERTNGELDVDRDSKPAALPINANVSLPVPPTANASTGATTAMSMSASHHINFNSQGQILGHTNLTSRTSEAAARSVIHPSLPNQTLEQRYRQMFFATVQAPNTETEEALIKMYMSHLETKVKTAHEESNGNHNRLRTVDMADNGIRRVWDGRTNSTVKSDDNDSERLLGSTDDINAKTEETDVKESENTEEAKEEEENTEGAEANEVGDEFKNFLDTLHLDGVR</sequence>
<dbReference type="Proteomes" id="UP000001449">
    <property type="component" value="Unassembled WGS sequence"/>
</dbReference>
<feature type="region of interest" description="Disordered" evidence="1">
    <location>
        <begin position="372"/>
        <end position="443"/>
    </location>
</feature>
<dbReference type="HOGENOM" id="CLU_649730_0_0_1"/>